<name>A0A2C9UFA2_MANES</name>
<sequence>MEGKSSVRFTLGKQSSLAPERQPKDSDTEEEELEEIDPSVRLMYAANEGNLDGIRELLDLGIDVNFRDIDNRTALHVAACQGYADVVSLLLDNGAQVETKDRWGSTPLADAIYYKNHDVIKLLEKRGAKPLMAPMHVNHAREVPEYEINADELDFTNSVEITKGTFRIASWRGIQVAVKRLGEDVISDEEKVKAFRDELALLQKIRHPNVVQFLGAVTQSSPMMIVTEYLPKGDLRQFLKRKEALKPATAVRFALDIARGLNYLHENKPPIIHRDLEPSNILRDDSGHLKVADFGVSKLLTVKEEKPLTCQDTSCRYVAPEVFKNEEYDTKVDVFSFALILQEMIEGCAPFSAKQELDALKSYTAKERPPFRAPAKHYSRGLKELIQECWNENPAKRPTFRQIITRLESIYNSIGHKRRWKVRPLKCFQNLEAMLKKDLSLTDSSRSSRSTNSK</sequence>
<dbReference type="Gene3D" id="3.30.200.20">
    <property type="entry name" value="Phosphorylase Kinase, domain 1"/>
    <property type="match status" value="1"/>
</dbReference>
<dbReference type="InterPro" id="IPR001245">
    <property type="entry name" value="Ser-Thr/Tyr_kinase_cat_dom"/>
</dbReference>
<dbReference type="PANTHER" id="PTHR44329">
    <property type="entry name" value="SERINE/THREONINE-PROTEIN KINASE TNNI3K-RELATED"/>
    <property type="match status" value="1"/>
</dbReference>
<keyword evidence="2" id="KW-0808">Transferase</keyword>
<evidence type="ECO:0000313" key="10">
    <source>
        <dbReference type="Proteomes" id="UP000091857"/>
    </source>
</evidence>
<dbReference type="GO" id="GO:0005524">
    <property type="term" value="F:ATP binding"/>
    <property type="evidence" value="ECO:0007669"/>
    <property type="project" value="UniProtKB-KW"/>
</dbReference>
<evidence type="ECO:0000256" key="4">
    <source>
        <dbReference type="ARBA" id="ARBA00022777"/>
    </source>
</evidence>
<feature type="region of interest" description="Disordered" evidence="7">
    <location>
        <begin position="1"/>
        <end position="37"/>
    </location>
</feature>
<dbReference type="InterPro" id="IPR036770">
    <property type="entry name" value="Ankyrin_rpt-contain_sf"/>
</dbReference>
<feature type="compositionally biased region" description="Acidic residues" evidence="7">
    <location>
        <begin position="27"/>
        <end position="37"/>
    </location>
</feature>
<dbReference type="PANTHER" id="PTHR44329:SF140">
    <property type="entry name" value="INACTIVE PROTEIN TYROSINE KINASE PTKL"/>
    <property type="match status" value="1"/>
</dbReference>
<dbReference type="InterPro" id="IPR011009">
    <property type="entry name" value="Kinase-like_dom_sf"/>
</dbReference>
<comment type="caution">
    <text evidence="9">The sequence shown here is derived from an EMBL/GenBank/DDBJ whole genome shotgun (WGS) entry which is preliminary data.</text>
</comment>
<dbReference type="Gene3D" id="1.25.40.20">
    <property type="entry name" value="Ankyrin repeat-containing domain"/>
    <property type="match status" value="1"/>
</dbReference>
<dbReference type="Gene3D" id="1.10.510.10">
    <property type="entry name" value="Transferase(Phosphotransferase) domain 1"/>
    <property type="match status" value="1"/>
</dbReference>
<dbReference type="FunFam" id="1.10.510.10:FF:000763">
    <property type="entry name" value="Os01g0748600 protein"/>
    <property type="match status" value="1"/>
</dbReference>
<dbReference type="OrthoDB" id="4062651at2759"/>
<dbReference type="PRINTS" id="PR00109">
    <property type="entry name" value="TYRKINASE"/>
</dbReference>
<evidence type="ECO:0000256" key="6">
    <source>
        <dbReference type="PROSITE-ProRule" id="PRU00023"/>
    </source>
</evidence>
<evidence type="ECO:0000256" key="2">
    <source>
        <dbReference type="ARBA" id="ARBA00022679"/>
    </source>
</evidence>
<dbReference type="InterPro" id="IPR051681">
    <property type="entry name" value="Ser/Thr_Kinases-Pseudokinases"/>
</dbReference>
<evidence type="ECO:0000259" key="8">
    <source>
        <dbReference type="PROSITE" id="PS50011"/>
    </source>
</evidence>
<comment type="similarity">
    <text evidence="1">Belongs to the protein kinase superfamily. TKL Ser/Thr protein kinase family.</text>
</comment>
<keyword evidence="6" id="KW-0040">ANK repeat</keyword>
<dbReference type="PROSITE" id="PS50011">
    <property type="entry name" value="PROTEIN_KINASE_DOM"/>
    <property type="match status" value="1"/>
</dbReference>
<dbReference type="PIRSF" id="PIRSF000654">
    <property type="entry name" value="Integrin-linked_kinase"/>
    <property type="match status" value="1"/>
</dbReference>
<accession>A0A2C9UFA2</accession>
<evidence type="ECO:0000313" key="9">
    <source>
        <dbReference type="EMBL" id="OAY29067.1"/>
    </source>
</evidence>
<dbReference type="STRING" id="3983.A0A2C9UFA2"/>
<dbReference type="CDD" id="cd13999">
    <property type="entry name" value="STKc_MAP3K-like"/>
    <property type="match status" value="1"/>
</dbReference>
<dbReference type="Proteomes" id="UP000091857">
    <property type="component" value="Chromosome 15"/>
</dbReference>
<evidence type="ECO:0000256" key="7">
    <source>
        <dbReference type="SAM" id="MobiDB-lite"/>
    </source>
</evidence>
<organism evidence="9 10">
    <name type="scientific">Manihot esculenta</name>
    <name type="common">Cassava</name>
    <name type="synonym">Jatropha manihot</name>
    <dbReference type="NCBI Taxonomy" id="3983"/>
    <lineage>
        <taxon>Eukaryota</taxon>
        <taxon>Viridiplantae</taxon>
        <taxon>Streptophyta</taxon>
        <taxon>Embryophyta</taxon>
        <taxon>Tracheophyta</taxon>
        <taxon>Spermatophyta</taxon>
        <taxon>Magnoliopsida</taxon>
        <taxon>eudicotyledons</taxon>
        <taxon>Gunneridae</taxon>
        <taxon>Pentapetalae</taxon>
        <taxon>rosids</taxon>
        <taxon>fabids</taxon>
        <taxon>Malpighiales</taxon>
        <taxon>Euphorbiaceae</taxon>
        <taxon>Crotonoideae</taxon>
        <taxon>Manihoteae</taxon>
        <taxon>Manihot</taxon>
    </lineage>
</organism>
<protein>
    <recommendedName>
        <fullName evidence="8">Protein kinase domain-containing protein</fullName>
    </recommendedName>
</protein>
<dbReference type="EMBL" id="CM004401">
    <property type="protein sequence ID" value="OAY29067.1"/>
    <property type="molecule type" value="Genomic_DNA"/>
</dbReference>
<dbReference type="InterPro" id="IPR000719">
    <property type="entry name" value="Prot_kinase_dom"/>
</dbReference>
<evidence type="ECO:0000256" key="5">
    <source>
        <dbReference type="ARBA" id="ARBA00022840"/>
    </source>
</evidence>
<keyword evidence="5" id="KW-0067">ATP-binding</keyword>
<dbReference type="Pfam" id="PF07714">
    <property type="entry name" value="PK_Tyr_Ser-Thr"/>
    <property type="match status" value="1"/>
</dbReference>
<proteinExistence type="inferred from homology"/>
<dbReference type="GO" id="GO:0007165">
    <property type="term" value="P:signal transduction"/>
    <property type="evidence" value="ECO:0000318"/>
    <property type="project" value="GO_Central"/>
</dbReference>
<dbReference type="PROSITE" id="PS50297">
    <property type="entry name" value="ANK_REP_REGION"/>
    <property type="match status" value="1"/>
</dbReference>
<dbReference type="SMART" id="SM00248">
    <property type="entry name" value="ANK"/>
    <property type="match status" value="3"/>
</dbReference>
<dbReference type="GO" id="GO:0004674">
    <property type="term" value="F:protein serine/threonine kinase activity"/>
    <property type="evidence" value="ECO:0000318"/>
    <property type="project" value="GO_Central"/>
</dbReference>
<dbReference type="InterPro" id="IPR002110">
    <property type="entry name" value="Ankyrin_rpt"/>
</dbReference>
<evidence type="ECO:0000256" key="1">
    <source>
        <dbReference type="ARBA" id="ARBA00005843"/>
    </source>
</evidence>
<dbReference type="Gramene" id="Manes.15G115400.1.v8.1">
    <property type="protein sequence ID" value="Manes.15G115400.1.v8.1.CDS"/>
    <property type="gene ID" value="Manes.15G115400.v8.1"/>
</dbReference>
<dbReference type="SUPFAM" id="SSF56112">
    <property type="entry name" value="Protein kinase-like (PK-like)"/>
    <property type="match status" value="1"/>
</dbReference>
<dbReference type="FunFam" id="1.25.40.20:FF:000439">
    <property type="entry name" value="Integrin-linked protein kinase family"/>
    <property type="match status" value="1"/>
</dbReference>
<feature type="domain" description="Protein kinase" evidence="8">
    <location>
        <begin position="120"/>
        <end position="411"/>
    </location>
</feature>
<dbReference type="Pfam" id="PF12796">
    <property type="entry name" value="Ank_2"/>
    <property type="match status" value="1"/>
</dbReference>
<gene>
    <name evidence="9" type="ORF">MANES_15G115400v8</name>
</gene>
<feature type="repeat" description="ANK" evidence="6">
    <location>
        <begin position="37"/>
        <end position="69"/>
    </location>
</feature>
<feature type="repeat" description="ANK" evidence="6">
    <location>
        <begin position="70"/>
        <end position="102"/>
    </location>
</feature>
<evidence type="ECO:0000256" key="3">
    <source>
        <dbReference type="ARBA" id="ARBA00022741"/>
    </source>
</evidence>
<dbReference type="AlphaFoldDB" id="A0A2C9UFA2"/>
<keyword evidence="3" id="KW-0547">Nucleotide-binding</keyword>
<dbReference type="SUPFAM" id="SSF48403">
    <property type="entry name" value="Ankyrin repeat"/>
    <property type="match status" value="1"/>
</dbReference>
<keyword evidence="4" id="KW-0418">Kinase</keyword>
<keyword evidence="10" id="KW-1185">Reference proteome</keyword>
<dbReference type="PROSITE" id="PS50088">
    <property type="entry name" value="ANK_REPEAT"/>
    <property type="match status" value="2"/>
</dbReference>
<reference evidence="10" key="1">
    <citation type="journal article" date="2016" name="Nat. Biotechnol.">
        <title>Sequencing wild and cultivated cassava and related species reveals extensive interspecific hybridization and genetic diversity.</title>
        <authorList>
            <person name="Bredeson J.V."/>
            <person name="Lyons J.B."/>
            <person name="Prochnik S.E."/>
            <person name="Wu G.A."/>
            <person name="Ha C.M."/>
            <person name="Edsinger-Gonzales E."/>
            <person name="Grimwood J."/>
            <person name="Schmutz J."/>
            <person name="Rabbi I.Y."/>
            <person name="Egesi C."/>
            <person name="Nauluvula P."/>
            <person name="Lebot V."/>
            <person name="Ndunguru J."/>
            <person name="Mkamilo G."/>
            <person name="Bart R.S."/>
            <person name="Setter T.L."/>
            <person name="Gleadow R.M."/>
            <person name="Kulakow P."/>
            <person name="Ferguson M.E."/>
            <person name="Rounsley S."/>
            <person name="Rokhsar D.S."/>
        </authorList>
    </citation>
    <scope>NUCLEOTIDE SEQUENCE [LARGE SCALE GENOMIC DNA]</scope>
    <source>
        <strain evidence="10">cv. AM560-2</strain>
    </source>
</reference>
<dbReference type="FunFam" id="3.30.200.20:FF:000180">
    <property type="entry name" value="serine/threonine-protein kinase STY46-like"/>
    <property type="match status" value="1"/>
</dbReference>